<protein>
    <recommendedName>
        <fullName evidence="5">Calcium-binding protein</fullName>
    </recommendedName>
</protein>
<gene>
    <name evidence="3" type="ORF">GV832_13295</name>
</gene>
<organism evidence="3 4">
    <name type="scientific">Stagnihabitans tardus</name>
    <dbReference type="NCBI Taxonomy" id="2699202"/>
    <lineage>
        <taxon>Bacteria</taxon>
        <taxon>Pseudomonadati</taxon>
        <taxon>Pseudomonadota</taxon>
        <taxon>Alphaproteobacteria</taxon>
        <taxon>Rhodobacterales</taxon>
        <taxon>Paracoccaceae</taxon>
        <taxon>Stagnihabitans</taxon>
    </lineage>
</organism>
<evidence type="ECO:0000256" key="2">
    <source>
        <dbReference type="ARBA" id="ARBA00022525"/>
    </source>
</evidence>
<dbReference type="GO" id="GO:0005509">
    <property type="term" value="F:calcium ion binding"/>
    <property type="evidence" value="ECO:0007669"/>
    <property type="project" value="InterPro"/>
</dbReference>
<dbReference type="Proteomes" id="UP001193501">
    <property type="component" value="Unassembled WGS sequence"/>
</dbReference>
<evidence type="ECO:0000256" key="1">
    <source>
        <dbReference type="ARBA" id="ARBA00004613"/>
    </source>
</evidence>
<evidence type="ECO:0000313" key="4">
    <source>
        <dbReference type="Proteomes" id="UP001193501"/>
    </source>
</evidence>
<dbReference type="PANTHER" id="PTHR38340:SF1">
    <property type="entry name" value="S-LAYER PROTEIN"/>
    <property type="match status" value="1"/>
</dbReference>
<evidence type="ECO:0008006" key="5">
    <source>
        <dbReference type="Google" id="ProtNLM"/>
    </source>
</evidence>
<accession>A0AAE5BWR8</accession>
<sequence length="1029" mass="104195">MTTYSFSTLINNQLIPFDPLTDILLFDSSIRPAELLINATSRGVQFSVAGKSIVLSDTSLDSLGARTGSGIQNVQFQSTGVLIVGEGTTALDGNLANLLTGGLGDDALVGLGGDDVLDGGAGADLMVGGLGNDTYKVDNVGDIVTEENSTTTGSGIDIVLSSVSYTLAAYVENMTLTGGAAVNATGNTLNNFLRGNAAANVLDGKQGADTMIGDDGNDTYYVDSSSDRVVETNSSATQVDTVISTVHFALGANIENLTLTGSVVGLGNSRGNAMTGSSGSNTLNGGYGADTLSGGDGNDTFIVDNAGDAVIETSNSLSQIDMVAASISYTLGANLENLRLLGSGNINATGNALANVLYANAGNNIIDGLGGTDTASYAQVSLATLSTTSTIQTMTVTSSVAGAGVTVDLNITGFQDTQGSGFDKLVGIENLTGSQFNDELTGNSGANILDGNLGADVLIGGKGNDTYRVDGADVVVEAAGLGEGLDTVYASVSYRLTANVEYLILTDSAVSGIGNNLDNRITGNSGSNILDGRAGADKMDGGSGNDTFIVDNLGDEVTDSSGTADMVMTYVNYSLGSTIEHLRLMGINAMNGTGNVLNNTIWANVGDNVIDGMGETLVSGVKGDTLSYEFGASAGITVDLAVTGPQSTGGSGIDTIINVENLIGSYYDDILGGSDTNNVLDGLAGVDTISYVSALTDVTVDLNTEVATTGGSTDQVRNFENVLGSAFDDLMVGTLGDNVFDGGASGSDTVSYRNVLEFEGGVEASLAVAGPQNTQASGFDTFLNIDNLEGSVNDDKLTGSIEANRLDGSAGQDSLYGMNGDDSLTGGIGDDLVDGGRGSDWALFLGAQDAKVDLNKTAAQDTGYGLDKLVAIENVGTGDGDDQITGDGANNKLSAGFGLDTIIGGAGDDALNGGAGADRLTGGTGADSFVFDTAFAADNVDRITDFAAVDDLFQLSSEVFETIAVGMLKAADFQANANGVAVDASDRILYETSTGNLYYDADGTGAAAAVQFAVITPNLVLTAADFQII</sequence>
<keyword evidence="4" id="KW-1185">Reference proteome</keyword>
<proteinExistence type="predicted"/>
<reference evidence="3" key="1">
    <citation type="submission" date="2020-01" db="EMBL/GenBank/DDBJ databases">
        <authorList>
            <person name="Chen W.-M."/>
        </authorList>
    </citation>
    <scope>NUCLEOTIDE SEQUENCE</scope>
    <source>
        <strain evidence="3">CYK-10</strain>
    </source>
</reference>
<dbReference type="GO" id="GO:0005576">
    <property type="term" value="C:extracellular region"/>
    <property type="evidence" value="ECO:0007669"/>
    <property type="project" value="UniProtKB-SubCell"/>
</dbReference>
<dbReference type="PRINTS" id="PR00313">
    <property type="entry name" value="CABNDNGRPT"/>
</dbReference>
<dbReference type="InterPro" id="IPR011049">
    <property type="entry name" value="Serralysin-like_metalloprot_C"/>
</dbReference>
<dbReference type="RefSeq" id="WP_168775382.1">
    <property type="nucleotide sequence ID" value="NZ_JAABNR010000012.1"/>
</dbReference>
<evidence type="ECO:0000313" key="3">
    <source>
        <dbReference type="EMBL" id="NBZ88563.1"/>
    </source>
</evidence>
<comment type="subcellular location">
    <subcellularLocation>
        <location evidence="1">Secreted</location>
    </subcellularLocation>
</comment>
<dbReference type="PROSITE" id="PS00330">
    <property type="entry name" value="HEMOLYSIN_CALCIUM"/>
    <property type="match status" value="4"/>
</dbReference>
<comment type="caution">
    <text evidence="3">The sequence shown here is derived from an EMBL/GenBank/DDBJ whole genome shotgun (WGS) entry which is preliminary data.</text>
</comment>
<dbReference type="PANTHER" id="PTHR38340">
    <property type="entry name" value="S-LAYER PROTEIN"/>
    <property type="match status" value="1"/>
</dbReference>
<name>A0AAE5BWR8_9RHOB</name>
<keyword evidence="2" id="KW-0964">Secreted</keyword>
<dbReference type="Pfam" id="PF00353">
    <property type="entry name" value="HemolysinCabind"/>
    <property type="match status" value="10"/>
</dbReference>
<dbReference type="InterPro" id="IPR018511">
    <property type="entry name" value="Hemolysin-typ_Ca-bd_CS"/>
</dbReference>
<dbReference type="Gene3D" id="2.150.10.10">
    <property type="entry name" value="Serralysin-like metalloprotease, C-terminal"/>
    <property type="match status" value="8"/>
</dbReference>
<dbReference type="SUPFAM" id="SSF51120">
    <property type="entry name" value="beta-Roll"/>
    <property type="match status" value="7"/>
</dbReference>
<dbReference type="InterPro" id="IPR050557">
    <property type="entry name" value="RTX_toxin/Mannuronan_C5-epim"/>
</dbReference>
<dbReference type="EMBL" id="JAABNR010000012">
    <property type="protein sequence ID" value="NBZ88563.1"/>
    <property type="molecule type" value="Genomic_DNA"/>
</dbReference>
<dbReference type="InterPro" id="IPR001343">
    <property type="entry name" value="Hemolysn_Ca-bd"/>
</dbReference>
<dbReference type="AlphaFoldDB" id="A0AAE5BWR8"/>